<dbReference type="InterPro" id="IPR012337">
    <property type="entry name" value="RNaseH-like_sf"/>
</dbReference>
<keyword evidence="11" id="KW-0460">Magnesium</keyword>
<keyword evidence="6" id="KW-0547">Nucleotide-binding</keyword>
<proteinExistence type="predicted"/>
<feature type="domain" description="CCHC-type" evidence="19">
    <location>
        <begin position="227"/>
        <end position="242"/>
    </location>
</feature>
<dbReference type="SMART" id="SM00343">
    <property type="entry name" value="ZnF_C2HC"/>
    <property type="match status" value="1"/>
</dbReference>
<evidence type="ECO:0000256" key="15">
    <source>
        <dbReference type="ARBA" id="ARBA00023113"/>
    </source>
</evidence>
<evidence type="ECO:0000313" key="23">
    <source>
        <dbReference type="Proteomes" id="UP000499080"/>
    </source>
</evidence>
<evidence type="ECO:0000259" key="20">
    <source>
        <dbReference type="PROSITE" id="PS50982"/>
    </source>
</evidence>
<dbReference type="PANTHER" id="PTHR42648">
    <property type="entry name" value="TRANSPOSASE, PUTATIVE-RELATED"/>
    <property type="match status" value="1"/>
</dbReference>
<dbReference type="Pfam" id="PF22936">
    <property type="entry name" value="Pol_BBD"/>
    <property type="match status" value="1"/>
</dbReference>
<keyword evidence="7" id="KW-0064">Aspartyl protease</keyword>
<dbReference type="PROSITE" id="PS50982">
    <property type="entry name" value="MBD"/>
    <property type="match status" value="1"/>
</dbReference>
<dbReference type="InterPro" id="IPR016177">
    <property type="entry name" value="DNA-bd_dom_sf"/>
</dbReference>
<keyword evidence="5" id="KW-0479">Metal-binding</keyword>
<dbReference type="GO" id="GO:0008270">
    <property type="term" value="F:zinc ion binding"/>
    <property type="evidence" value="ECO:0007669"/>
    <property type="project" value="UniProtKB-KW"/>
</dbReference>
<dbReference type="PANTHER" id="PTHR42648:SF11">
    <property type="entry name" value="TRANSPOSON TY4-P GAG-POL POLYPROTEIN"/>
    <property type="match status" value="1"/>
</dbReference>
<dbReference type="CDD" id="cd09272">
    <property type="entry name" value="RNase_HI_RT_Ty1"/>
    <property type="match status" value="1"/>
</dbReference>
<dbReference type="InterPro" id="IPR001584">
    <property type="entry name" value="Integrase_cat-core"/>
</dbReference>
<keyword evidence="9" id="KW-0378">Hydrolase</keyword>
<keyword evidence="4" id="KW-0540">Nuclease</keyword>
<dbReference type="GO" id="GO:0003677">
    <property type="term" value="F:DNA binding"/>
    <property type="evidence" value="ECO:0007669"/>
    <property type="project" value="InterPro"/>
</dbReference>
<dbReference type="InterPro" id="IPR043502">
    <property type="entry name" value="DNA/RNA_pol_sf"/>
</dbReference>
<evidence type="ECO:0000256" key="2">
    <source>
        <dbReference type="ARBA" id="ARBA00022612"/>
    </source>
</evidence>
<keyword evidence="12" id="KW-0229">DNA integration</keyword>
<evidence type="ECO:0000256" key="18">
    <source>
        <dbReference type="PROSITE-ProRule" id="PRU00047"/>
    </source>
</evidence>
<evidence type="ECO:0000256" key="14">
    <source>
        <dbReference type="ARBA" id="ARBA00022932"/>
    </source>
</evidence>
<dbReference type="GO" id="GO:0003964">
    <property type="term" value="F:RNA-directed DNA polymerase activity"/>
    <property type="evidence" value="ECO:0007669"/>
    <property type="project" value="UniProtKB-KW"/>
</dbReference>
<evidence type="ECO:0000256" key="10">
    <source>
        <dbReference type="ARBA" id="ARBA00022840"/>
    </source>
</evidence>
<evidence type="ECO:0000256" key="16">
    <source>
        <dbReference type="ARBA" id="ARBA00023172"/>
    </source>
</evidence>
<dbReference type="SMART" id="SM00391">
    <property type="entry name" value="MBD"/>
    <property type="match status" value="1"/>
</dbReference>
<comment type="function">
    <text evidence="1">The aspartyl protease (PR) mediates the proteolytic cleavages of the Gag and Gag-Pol polyproteins after assembly of the VLP.</text>
</comment>
<dbReference type="Pfam" id="PF01429">
    <property type="entry name" value="MBD"/>
    <property type="match status" value="1"/>
</dbReference>
<keyword evidence="18" id="KW-0863">Zinc-finger</keyword>
<keyword evidence="15" id="KW-0917">Virion maturation</keyword>
<keyword evidence="17" id="KW-0511">Multifunctional enzyme</keyword>
<dbReference type="InterPro" id="IPR054722">
    <property type="entry name" value="PolX-like_BBD"/>
</dbReference>
<gene>
    <name evidence="22" type="primary">POLX_895</name>
    <name evidence="22" type="ORF">AVEN_221495_1</name>
</gene>
<dbReference type="InterPro" id="IPR001739">
    <property type="entry name" value="Methyl_CpG_DNA-bd"/>
</dbReference>
<dbReference type="PROSITE" id="PS50158">
    <property type="entry name" value="ZF_CCHC"/>
    <property type="match status" value="1"/>
</dbReference>
<dbReference type="CDD" id="cd00122">
    <property type="entry name" value="MBD"/>
    <property type="match status" value="1"/>
</dbReference>
<dbReference type="Pfam" id="PF14223">
    <property type="entry name" value="Retrotran_gag_2"/>
    <property type="match status" value="1"/>
</dbReference>
<keyword evidence="14" id="KW-0808">Transferase</keyword>
<keyword evidence="13" id="KW-0695">RNA-directed DNA polymerase</keyword>
<dbReference type="Gene3D" id="3.30.890.10">
    <property type="entry name" value="Methyl-cpg-binding Protein 2, Chain A"/>
    <property type="match status" value="1"/>
</dbReference>
<keyword evidence="14" id="KW-0239">DNA-directed DNA polymerase</keyword>
<organism evidence="22 23">
    <name type="scientific">Araneus ventricosus</name>
    <name type="common">Orbweaver spider</name>
    <name type="synonym">Epeira ventricosa</name>
    <dbReference type="NCBI Taxonomy" id="182803"/>
    <lineage>
        <taxon>Eukaryota</taxon>
        <taxon>Metazoa</taxon>
        <taxon>Ecdysozoa</taxon>
        <taxon>Arthropoda</taxon>
        <taxon>Chelicerata</taxon>
        <taxon>Arachnida</taxon>
        <taxon>Araneae</taxon>
        <taxon>Araneomorphae</taxon>
        <taxon>Entelegynae</taxon>
        <taxon>Araneoidea</taxon>
        <taxon>Araneidae</taxon>
        <taxon>Araneus</taxon>
    </lineage>
</organism>
<keyword evidence="23" id="KW-1185">Reference proteome</keyword>
<evidence type="ECO:0000256" key="9">
    <source>
        <dbReference type="ARBA" id="ARBA00022801"/>
    </source>
</evidence>
<keyword evidence="14" id="KW-0548">Nucleotidyltransferase</keyword>
<dbReference type="InterPro" id="IPR039537">
    <property type="entry name" value="Retrotran_Ty1/copia-like"/>
</dbReference>
<dbReference type="EMBL" id="BGPR01000480">
    <property type="protein sequence ID" value="GBM22424.1"/>
    <property type="molecule type" value="Genomic_DNA"/>
</dbReference>
<dbReference type="Pfam" id="PF07727">
    <property type="entry name" value="RVT_2"/>
    <property type="match status" value="1"/>
</dbReference>
<dbReference type="Proteomes" id="UP000499080">
    <property type="component" value="Unassembled WGS sequence"/>
</dbReference>
<evidence type="ECO:0000256" key="5">
    <source>
        <dbReference type="ARBA" id="ARBA00022723"/>
    </source>
</evidence>
<evidence type="ECO:0000256" key="17">
    <source>
        <dbReference type="ARBA" id="ARBA00023268"/>
    </source>
</evidence>
<sequence>MAFAESCNFEKLNNNNYKQWKFNIKMQLLNLGLTEFVTKQQPVLDAEATKADKQNFELRKAKALSTICLSIDENLKSIVYNIDSPVAALQEIENVFEPRSRARIGALRTKFLNILFLPSDTMSSYIGKISQAAKDLENAGKVISDDEIAYQMLANLPRSYDNLVMQLYQLDDKNFTSLNVQKSLLAEYDRVTVREKSEARPKEPAVFFIESDVARKKNSTKEFKERRKCFFCGTVGHIRKNCWKFKNANKMPTHQQRKPPTFKQDGLSNPAVFYASAYCTQSMDIEFVIDSAATEHFVNDINLFTNFQKLSSSASMAEGTTNILGKGDVSLEIMDNSGKVSLLLKNVLYAPLMARNLISLRKFDLAHYSILVKNFKMIIRTPRNRLFLTVPLIDRFYVIKANVIKMQNDSAAYISDKDGIELWHARFGHLNMQGIKDFSKSNNAYGLENLKGNVDKCDTCCLTKSSRASFPNIDKIRTQHVLELVHMDIWGPAPVKSLGGAEYFYSIIDDYSRYAVVYFLKHKIEAFECFKAYKQVMERLTNRKIKRVRSDNGTELSADYFEQYLINEGIKIERTNTYSPEMNGVAERYNRTIIEGVRALLHESKLPKNLWAELVNTQNYLRNRFPHKSLKGKAPLNVWSDKKFSVRHFKRIGCVAYVFIPKRYRNKLEPNAQKGIMMGYALNTLGYRIFFPQSGKITETKHVKFNESILGVDSNVQMIDNKFRMVDSFSDFELSSNETPMPKLSDKTECEWKRVCVTRQKGKSKGRIDVYYYPESKVRLRSKNEVKKYCESKGIDYNPDNFDFSPKLILDDNKPNAIETQSDDFSTDIEDISKSEAHLVDIKIPNNFKESQMVPERENWCNAMKEELEILKVRDVYEIVPRPKNKNVLGNKWIYTLKKDVTGKIKRYRARLVAQGFRQIEGIDYFDTFSPVINFTLVRLFIVILVTMKGWLCNHLDIKSAYLYAPLNEDIFMEQPSGFVIDNEYNSVFKLKKALYGLKQAGREWYSELNNSLIELGFQKLLTSNCIYVYKSFVLLLVYVDDIAIFACNEQYMNEAIGLIKSKFEVKDLGKLSKFLGVEFEMRNGNFIMHQKSYINKMRNIFGNIPNCKSLIPLSPGIAIYDNKEHDVLNVPYRNLIGSLSFLASRTRPDIMFAVNFLSQFNNNPSVTHWNLICQVFHYVLNTSNYEINLSKSESFALTAYTDASWAADKMDRKSISGYVIFLGDVPVSWSTSKQKCTALSSMEAEYIALSEAVKEIVWLNRIMNSCLFLELPVIKSKIFCDNQSAICYSKNLMENQRTKHIDTRYFFVKEKLNAEEFDLLYVSGKKNVADIMTKALSHDKLKFYCNWLFCNVSE</sequence>
<dbReference type="GO" id="GO:0015074">
    <property type="term" value="P:DNA integration"/>
    <property type="evidence" value="ECO:0007669"/>
    <property type="project" value="UniProtKB-KW"/>
</dbReference>
<evidence type="ECO:0000256" key="7">
    <source>
        <dbReference type="ARBA" id="ARBA00022750"/>
    </source>
</evidence>
<evidence type="ECO:0000256" key="6">
    <source>
        <dbReference type="ARBA" id="ARBA00022741"/>
    </source>
</evidence>
<feature type="domain" description="Integrase catalytic" evidence="21">
    <location>
        <begin position="467"/>
        <end position="643"/>
    </location>
</feature>
<dbReference type="InterPro" id="IPR036397">
    <property type="entry name" value="RNaseH_sf"/>
</dbReference>
<evidence type="ECO:0000256" key="13">
    <source>
        <dbReference type="ARBA" id="ARBA00022918"/>
    </source>
</evidence>
<dbReference type="GO" id="GO:0005524">
    <property type="term" value="F:ATP binding"/>
    <property type="evidence" value="ECO:0007669"/>
    <property type="project" value="UniProtKB-KW"/>
</dbReference>
<dbReference type="GO" id="GO:0004190">
    <property type="term" value="F:aspartic-type endopeptidase activity"/>
    <property type="evidence" value="ECO:0007669"/>
    <property type="project" value="UniProtKB-KW"/>
</dbReference>
<evidence type="ECO:0000259" key="21">
    <source>
        <dbReference type="PROSITE" id="PS50994"/>
    </source>
</evidence>
<dbReference type="InterPro" id="IPR013103">
    <property type="entry name" value="RVT_2"/>
</dbReference>
<dbReference type="SUPFAM" id="SSF54171">
    <property type="entry name" value="DNA-binding domain"/>
    <property type="match status" value="1"/>
</dbReference>
<dbReference type="Pfam" id="PF13976">
    <property type="entry name" value="gag_pre-integrs"/>
    <property type="match status" value="1"/>
</dbReference>
<comment type="caution">
    <text evidence="22">The sequence shown here is derived from an EMBL/GenBank/DDBJ whole genome shotgun (WGS) entry which is preliminary data.</text>
</comment>
<dbReference type="GO" id="GO:0042575">
    <property type="term" value="C:DNA polymerase complex"/>
    <property type="evidence" value="ECO:0007669"/>
    <property type="project" value="UniProtKB-ARBA"/>
</dbReference>
<keyword evidence="18" id="KW-0862">Zinc</keyword>
<dbReference type="GO" id="GO:0004519">
    <property type="term" value="F:endonuclease activity"/>
    <property type="evidence" value="ECO:0007669"/>
    <property type="project" value="UniProtKB-KW"/>
</dbReference>
<dbReference type="GO" id="GO:0006508">
    <property type="term" value="P:proteolysis"/>
    <property type="evidence" value="ECO:0007669"/>
    <property type="project" value="UniProtKB-KW"/>
</dbReference>
<dbReference type="OrthoDB" id="7616520at2759"/>
<keyword evidence="8" id="KW-0255">Endonuclease</keyword>
<name>A0A4Y2E3G5_ARAVE</name>
<evidence type="ECO:0000256" key="8">
    <source>
        <dbReference type="ARBA" id="ARBA00022759"/>
    </source>
</evidence>
<keyword evidence="3" id="KW-0645">Protease</keyword>
<keyword evidence="2" id="KW-1188">Viral release from host cell</keyword>
<protein>
    <submittedName>
        <fullName evidence="22">Retrovirus-related Pol polyprotein from transposon TNT 1-94</fullName>
    </submittedName>
</protein>
<keyword evidence="10" id="KW-0067">ATP-binding</keyword>
<dbReference type="InterPro" id="IPR057670">
    <property type="entry name" value="SH3_retrovirus"/>
</dbReference>
<evidence type="ECO:0000313" key="22">
    <source>
        <dbReference type="EMBL" id="GBM22424.1"/>
    </source>
</evidence>
<dbReference type="Pfam" id="PF25597">
    <property type="entry name" value="SH3_retrovirus"/>
    <property type="match status" value="1"/>
</dbReference>
<evidence type="ECO:0000256" key="1">
    <source>
        <dbReference type="ARBA" id="ARBA00002180"/>
    </source>
</evidence>
<dbReference type="Pfam" id="PF00665">
    <property type="entry name" value="rve"/>
    <property type="match status" value="1"/>
</dbReference>
<dbReference type="InterPro" id="IPR001878">
    <property type="entry name" value="Znf_CCHC"/>
</dbReference>
<dbReference type="InterPro" id="IPR025724">
    <property type="entry name" value="GAG-pre-integrase_dom"/>
</dbReference>
<dbReference type="SUPFAM" id="SSF53098">
    <property type="entry name" value="Ribonuclease H-like"/>
    <property type="match status" value="1"/>
</dbReference>
<dbReference type="GO" id="GO:0006310">
    <property type="term" value="P:DNA recombination"/>
    <property type="evidence" value="ECO:0007669"/>
    <property type="project" value="UniProtKB-KW"/>
</dbReference>
<evidence type="ECO:0000256" key="4">
    <source>
        <dbReference type="ARBA" id="ARBA00022722"/>
    </source>
</evidence>
<evidence type="ECO:0000259" key="19">
    <source>
        <dbReference type="PROSITE" id="PS50158"/>
    </source>
</evidence>
<dbReference type="GO" id="GO:0003887">
    <property type="term" value="F:DNA-directed DNA polymerase activity"/>
    <property type="evidence" value="ECO:0007669"/>
    <property type="project" value="UniProtKB-KW"/>
</dbReference>
<evidence type="ECO:0000256" key="12">
    <source>
        <dbReference type="ARBA" id="ARBA00022908"/>
    </source>
</evidence>
<dbReference type="SUPFAM" id="SSF56672">
    <property type="entry name" value="DNA/RNA polymerases"/>
    <property type="match status" value="1"/>
</dbReference>
<accession>A0A4Y2E3G5</accession>
<keyword evidence="16" id="KW-0233">DNA recombination</keyword>
<reference evidence="22 23" key="1">
    <citation type="journal article" date="2019" name="Sci. Rep.">
        <title>Orb-weaving spider Araneus ventricosus genome elucidates the spidroin gene catalogue.</title>
        <authorList>
            <person name="Kono N."/>
            <person name="Nakamura H."/>
            <person name="Ohtoshi R."/>
            <person name="Moran D.A.P."/>
            <person name="Shinohara A."/>
            <person name="Yoshida Y."/>
            <person name="Fujiwara M."/>
            <person name="Mori M."/>
            <person name="Tomita M."/>
            <person name="Arakawa K."/>
        </authorList>
    </citation>
    <scope>NUCLEOTIDE SEQUENCE [LARGE SCALE GENOMIC DNA]</scope>
</reference>
<dbReference type="Gene3D" id="3.30.420.10">
    <property type="entry name" value="Ribonuclease H-like superfamily/Ribonuclease H"/>
    <property type="match status" value="1"/>
</dbReference>
<feature type="domain" description="MBD" evidence="20">
    <location>
        <begin position="738"/>
        <end position="809"/>
    </location>
</feature>
<evidence type="ECO:0000256" key="11">
    <source>
        <dbReference type="ARBA" id="ARBA00022842"/>
    </source>
</evidence>
<dbReference type="PROSITE" id="PS50994">
    <property type="entry name" value="INTEGRASE"/>
    <property type="match status" value="1"/>
</dbReference>
<evidence type="ECO:0000256" key="3">
    <source>
        <dbReference type="ARBA" id="ARBA00022670"/>
    </source>
</evidence>